<evidence type="ECO:0000256" key="8">
    <source>
        <dbReference type="ARBA" id="ARBA00023157"/>
    </source>
</evidence>
<dbReference type="OrthoDB" id="2975078at2759"/>
<dbReference type="SUPFAM" id="SSF53474">
    <property type="entry name" value="alpha/beta-Hydrolases"/>
    <property type="match status" value="1"/>
</dbReference>
<comment type="caution">
    <text evidence="13">The sequence shown here is derived from an EMBL/GenBank/DDBJ whole genome shotgun (WGS) entry which is preliminary data.</text>
</comment>
<feature type="active site" evidence="10">
    <location>
        <position position="223"/>
    </location>
</feature>
<evidence type="ECO:0000256" key="2">
    <source>
        <dbReference type="ARBA" id="ARBA00007534"/>
    </source>
</evidence>
<accession>A0A9W4XGJ1</accession>
<feature type="chain" id="PRO_5041017328" description="Cutinase" evidence="12">
    <location>
        <begin position="18"/>
        <end position="254"/>
    </location>
</feature>
<proteinExistence type="inferred from homology"/>
<evidence type="ECO:0000256" key="9">
    <source>
        <dbReference type="ARBA" id="ARBA00034045"/>
    </source>
</evidence>
<keyword evidence="5 12" id="KW-0964">Secreted</keyword>
<dbReference type="EMBL" id="CAOQHR010000002">
    <property type="protein sequence ID" value="CAI6327552.1"/>
    <property type="molecule type" value="Genomic_DNA"/>
</dbReference>
<keyword evidence="7 12" id="KW-0378">Hydrolase</keyword>
<dbReference type="SMART" id="SM01110">
    <property type="entry name" value="Cutinase"/>
    <property type="match status" value="1"/>
</dbReference>
<dbReference type="GO" id="GO:0005576">
    <property type="term" value="C:extracellular region"/>
    <property type="evidence" value="ECO:0007669"/>
    <property type="project" value="UniProtKB-SubCell"/>
</dbReference>
<feature type="signal peptide" evidence="12">
    <location>
        <begin position="1"/>
        <end position="17"/>
    </location>
</feature>
<evidence type="ECO:0000256" key="5">
    <source>
        <dbReference type="ARBA" id="ARBA00022525"/>
    </source>
</evidence>
<name>A0A9W4XGJ1_9PLEO</name>
<dbReference type="InterPro" id="IPR029058">
    <property type="entry name" value="AB_hydrolase_fold"/>
</dbReference>
<feature type="active site" description="Nucleophile" evidence="10">
    <location>
        <position position="170"/>
    </location>
</feature>
<keyword evidence="14" id="KW-1185">Reference proteome</keyword>
<dbReference type="AlphaFoldDB" id="A0A9W4XGJ1"/>
<dbReference type="InterPro" id="IPR000675">
    <property type="entry name" value="Cutinase/axe"/>
</dbReference>
<evidence type="ECO:0000256" key="12">
    <source>
        <dbReference type="RuleBase" id="RU361263"/>
    </source>
</evidence>
<feature type="disulfide bond" evidence="11">
    <location>
        <begin position="81"/>
        <end position="159"/>
    </location>
</feature>
<feature type="active site" description="Proton donor/acceptor" evidence="10">
    <location>
        <position position="236"/>
    </location>
</feature>
<keyword evidence="4 12" id="KW-0719">Serine esterase</keyword>
<comment type="similarity">
    <text evidence="2 12">Belongs to the cutinase family.</text>
</comment>
<evidence type="ECO:0000313" key="13">
    <source>
        <dbReference type="EMBL" id="CAI6327552.1"/>
    </source>
</evidence>
<feature type="disulfide bond" evidence="11">
    <location>
        <begin position="219"/>
        <end position="226"/>
    </location>
</feature>
<dbReference type="PROSITE" id="PS00931">
    <property type="entry name" value="CUTINASE_2"/>
    <property type="match status" value="1"/>
</dbReference>
<dbReference type="Pfam" id="PF01083">
    <property type="entry name" value="Cutinase"/>
    <property type="match status" value="1"/>
</dbReference>
<evidence type="ECO:0000256" key="7">
    <source>
        <dbReference type="ARBA" id="ARBA00022801"/>
    </source>
</evidence>
<keyword evidence="6 12" id="KW-0732">Signal</keyword>
<evidence type="ECO:0000256" key="1">
    <source>
        <dbReference type="ARBA" id="ARBA00004613"/>
    </source>
</evidence>
<evidence type="ECO:0000256" key="4">
    <source>
        <dbReference type="ARBA" id="ARBA00022487"/>
    </source>
</evidence>
<dbReference type="InterPro" id="IPR043580">
    <property type="entry name" value="CUTINASE_1"/>
</dbReference>
<evidence type="ECO:0000256" key="3">
    <source>
        <dbReference type="ARBA" id="ARBA00013095"/>
    </source>
</evidence>
<reference evidence="13" key="1">
    <citation type="submission" date="2023-01" db="EMBL/GenBank/DDBJ databases">
        <authorList>
            <person name="Van Ghelder C."/>
            <person name="Rancurel C."/>
        </authorList>
    </citation>
    <scope>NUCLEOTIDE SEQUENCE</scope>
    <source>
        <strain evidence="13">CNCM I-4278</strain>
    </source>
</reference>
<dbReference type="PANTHER" id="PTHR48250:SF2">
    <property type="entry name" value="CUTINASE"/>
    <property type="match status" value="1"/>
</dbReference>
<dbReference type="GO" id="GO:0016052">
    <property type="term" value="P:carbohydrate catabolic process"/>
    <property type="evidence" value="ECO:0007669"/>
    <property type="project" value="TreeGrafter"/>
</dbReference>
<protein>
    <recommendedName>
        <fullName evidence="3 12">Cutinase</fullName>
        <ecNumber evidence="3 12">3.1.1.74</ecNumber>
    </recommendedName>
</protein>
<evidence type="ECO:0000256" key="6">
    <source>
        <dbReference type="ARBA" id="ARBA00022729"/>
    </source>
</evidence>
<dbReference type="Proteomes" id="UP001152607">
    <property type="component" value="Unassembled WGS sequence"/>
</dbReference>
<keyword evidence="8 11" id="KW-1015">Disulfide bond</keyword>
<sequence>MKSFIPLSLLLSATTLAAPTAVPAEGASFPITDLIDSDLTIKQYAAALEAESPSSSPATGEVQKRQFNGDTFNQLTDGTPCREVTLIYARGTTQDGNVGDAASEGPTFFNALAAALGGTSRLAVQGVDYAANVFGFLLGGDPAGVTKMGELINQAATQCPSTKIVLSGYSQGAQVSQKAARGLSASVAGRVNAVLNFGDPFRDDPDFGLIPADKTRIICHDGDNICEGGIIITAEHRNYERDAADAAAFVVSKL</sequence>
<comment type="catalytic activity">
    <reaction evidence="9 12">
        <text>cutin + H2O = cutin monomers.</text>
        <dbReference type="EC" id="3.1.1.74"/>
    </reaction>
</comment>
<dbReference type="PRINTS" id="PR00129">
    <property type="entry name" value="CUTINASE"/>
</dbReference>
<gene>
    <name evidence="13" type="ORF">PDIGIT_LOCUS3904</name>
</gene>
<dbReference type="EC" id="3.1.1.74" evidence="3 12"/>
<organism evidence="13 14">
    <name type="scientific">Periconia digitata</name>
    <dbReference type="NCBI Taxonomy" id="1303443"/>
    <lineage>
        <taxon>Eukaryota</taxon>
        <taxon>Fungi</taxon>
        <taxon>Dikarya</taxon>
        <taxon>Ascomycota</taxon>
        <taxon>Pezizomycotina</taxon>
        <taxon>Dothideomycetes</taxon>
        <taxon>Pleosporomycetidae</taxon>
        <taxon>Pleosporales</taxon>
        <taxon>Massarineae</taxon>
        <taxon>Periconiaceae</taxon>
        <taxon>Periconia</taxon>
    </lineage>
</organism>
<evidence type="ECO:0000256" key="10">
    <source>
        <dbReference type="PIRSR" id="PIRSR611150-1"/>
    </source>
</evidence>
<evidence type="ECO:0000256" key="11">
    <source>
        <dbReference type="PIRSR" id="PIRSR611150-2"/>
    </source>
</evidence>
<dbReference type="GO" id="GO:0050525">
    <property type="term" value="F:cutinase activity"/>
    <property type="evidence" value="ECO:0007669"/>
    <property type="project" value="UniProtKB-UniRule"/>
</dbReference>
<dbReference type="Gene3D" id="3.40.50.1820">
    <property type="entry name" value="alpha/beta hydrolase"/>
    <property type="match status" value="1"/>
</dbReference>
<dbReference type="PROSITE" id="PS00155">
    <property type="entry name" value="CUTINASE_1"/>
    <property type="match status" value="1"/>
</dbReference>
<dbReference type="PANTHER" id="PTHR48250">
    <property type="entry name" value="CUTINASE 2-RELATED"/>
    <property type="match status" value="1"/>
</dbReference>
<dbReference type="InterPro" id="IPR043579">
    <property type="entry name" value="CUTINASE_2"/>
</dbReference>
<comment type="function">
    <text evidence="12">Catalyzes the hydrolysis of complex carboxylic polyesters found in the cell wall of plants. Degrades cutin, a macromolecule that forms the structure of the plant cuticle.</text>
</comment>
<comment type="subcellular location">
    <subcellularLocation>
        <location evidence="1 12">Secreted</location>
    </subcellularLocation>
</comment>
<dbReference type="InterPro" id="IPR011150">
    <property type="entry name" value="Cutinase_monf"/>
</dbReference>
<evidence type="ECO:0000313" key="14">
    <source>
        <dbReference type="Proteomes" id="UP001152607"/>
    </source>
</evidence>